<dbReference type="GO" id="GO:0071713">
    <property type="term" value="F:para-aminobenzoyl-glutamate hydrolase activity"/>
    <property type="evidence" value="ECO:0007669"/>
    <property type="project" value="TreeGrafter"/>
</dbReference>
<feature type="binding site" evidence="2">
    <location>
        <position position="201"/>
    </location>
    <ligand>
        <name>Mn(2+)</name>
        <dbReference type="ChEBI" id="CHEBI:29035"/>
        <label>2</label>
    </ligand>
</feature>
<evidence type="ECO:0000313" key="4">
    <source>
        <dbReference type="EMBL" id="GBO92696.1"/>
    </source>
</evidence>
<feature type="domain" description="Peptidase M20 dimerisation" evidence="3">
    <location>
        <begin position="224"/>
        <end position="316"/>
    </location>
</feature>
<feature type="binding site" evidence="2">
    <location>
        <position position="141"/>
    </location>
    <ligand>
        <name>Mn(2+)</name>
        <dbReference type="ChEBI" id="CHEBI:29035"/>
        <label>2</label>
    </ligand>
</feature>
<dbReference type="AlphaFoldDB" id="A0A388S8W8"/>
<dbReference type="Pfam" id="PF01546">
    <property type="entry name" value="Peptidase_M20"/>
    <property type="match status" value="1"/>
</dbReference>
<protein>
    <submittedName>
        <fullName evidence="4">p-aminobenzoyl-glutamate hydrolase subunit A</fullName>
    </submittedName>
</protein>
<dbReference type="GO" id="GO:0046872">
    <property type="term" value="F:metal ion binding"/>
    <property type="evidence" value="ECO:0007669"/>
    <property type="project" value="UniProtKB-KW"/>
</dbReference>
<keyword evidence="2" id="KW-0479">Metal-binding</keyword>
<evidence type="ECO:0000256" key="2">
    <source>
        <dbReference type="PIRSR" id="PIRSR005962-1"/>
    </source>
</evidence>
<dbReference type="SUPFAM" id="SSF53187">
    <property type="entry name" value="Zn-dependent exopeptidases"/>
    <property type="match status" value="1"/>
</dbReference>
<comment type="caution">
    <text evidence="4">The sequence shown here is derived from an EMBL/GenBank/DDBJ whole genome shotgun (WGS) entry which is preliminary data.</text>
</comment>
<dbReference type="NCBIfam" id="TIGR01891">
    <property type="entry name" value="amidohydrolases"/>
    <property type="match status" value="1"/>
</dbReference>
<feature type="binding site" evidence="2">
    <location>
        <position position="177"/>
    </location>
    <ligand>
        <name>Mn(2+)</name>
        <dbReference type="ChEBI" id="CHEBI:29035"/>
        <label>2</label>
    </ligand>
</feature>
<name>A0A388S8W8_9BURK</name>
<dbReference type="InterPro" id="IPR017439">
    <property type="entry name" value="Amidohydrolase"/>
</dbReference>
<dbReference type="InterPro" id="IPR052030">
    <property type="entry name" value="Peptidase_M20/M20A_hydrolases"/>
</dbReference>
<dbReference type="PANTHER" id="PTHR30575">
    <property type="entry name" value="PEPTIDASE M20"/>
    <property type="match status" value="1"/>
</dbReference>
<evidence type="ECO:0000313" key="5">
    <source>
        <dbReference type="Proteomes" id="UP000266091"/>
    </source>
</evidence>
<dbReference type="GO" id="GO:0005737">
    <property type="term" value="C:cytoplasm"/>
    <property type="evidence" value="ECO:0007669"/>
    <property type="project" value="TreeGrafter"/>
</dbReference>
<reference evidence="4 5" key="1">
    <citation type="journal article" date="2018" name="Int. J. Syst. Evol. Microbiol.">
        <title>Mesosutterella multiformis gen. nov., sp. nov., a member of the family Sutterellaceae and Sutterella megalosphaeroides sp. nov., isolated from human faeces.</title>
        <authorList>
            <person name="Sakamoto M."/>
            <person name="Ikeyama N."/>
            <person name="Kunihiro T."/>
            <person name="Iino T."/>
            <person name="Yuki M."/>
            <person name="Ohkuma M."/>
        </authorList>
    </citation>
    <scope>NUCLEOTIDE SEQUENCE [LARGE SCALE GENOMIC DNA]</scope>
    <source>
        <strain evidence="4 5">4NBBH2</strain>
    </source>
</reference>
<gene>
    <name evidence="4" type="primary">abgA_1</name>
    <name evidence="4" type="ORF">MESMUL_00500</name>
</gene>
<proteinExistence type="predicted"/>
<feature type="binding site" evidence="2">
    <location>
        <position position="143"/>
    </location>
    <ligand>
        <name>Mn(2+)</name>
        <dbReference type="ChEBI" id="CHEBI:29035"/>
        <label>2</label>
    </ligand>
</feature>
<comment type="cofactor">
    <cofactor evidence="2">
        <name>Mn(2+)</name>
        <dbReference type="ChEBI" id="CHEBI:29035"/>
    </cofactor>
    <text evidence="2">The Mn(2+) ion enhances activity.</text>
</comment>
<dbReference type="SUPFAM" id="SSF55031">
    <property type="entry name" value="Bacterial exopeptidase dimerisation domain"/>
    <property type="match status" value="1"/>
</dbReference>
<dbReference type="GO" id="GO:0046657">
    <property type="term" value="P:folic acid catabolic process"/>
    <property type="evidence" value="ECO:0007669"/>
    <property type="project" value="TreeGrafter"/>
</dbReference>
<dbReference type="RefSeq" id="WP_116269237.1">
    <property type="nucleotide sequence ID" value="NZ_BGZJ01000001.1"/>
</dbReference>
<sequence length="426" mass="46424">MAFSSYYPQLVSQRRELHQWPEPGWTEFTTTYYLAKKLKEWGYDVLLGTKVVNPDAVLGRSEKDVEAGLQAARDHHVPEEFLKATEGYTGAVGIFDSGRPGPTLAMRFDIDCIPVQETTDAAHIPTKEGFRSKHDGYMHACGHDCHMSIGLTVAKFIVDHKDELCGRIKIVFQPAEEGVRGANAVAESGVLDDVDYFVGSHIGMVAKYGEVVIDPWGFLCTTKFDVTYTGKPAHAGIEPNAGRNALAAACSATLQLLGIPRHGSGMTRVNVGMLNAGKGRNVIPPNATMVMEVRGETAEINDYMAEQAMAIIKGNAVSYGVDYDVRKMGAACDMKNDPDMIDALREVAKGIPEIKTITEKANFGGSEDASLLARRVKDHGGKVAFFVNGADREAGHHQFNFDVNEEALDTGFKMFAGMVKKICGRK</sequence>
<dbReference type="InterPro" id="IPR011650">
    <property type="entry name" value="Peptidase_M20_dimer"/>
</dbReference>
<accession>A0A388S8W8</accession>
<dbReference type="Gene3D" id="3.40.630.10">
    <property type="entry name" value="Zn peptidases"/>
    <property type="match status" value="2"/>
</dbReference>
<dbReference type="PANTHER" id="PTHR30575:SF3">
    <property type="entry name" value="PEPTIDASE M20 DIMERISATION DOMAIN-CONTAINING PROTEIN"/>
    <property type="match status" value="1"/>
</dbReference>
<feature type="binding site" evidence="2">
    <location>
        <position position="397"/>
    </location>
    <ligand>
        <name>Mn(2+)</name>
        <dbReference type="ChEBI" id="CHEBI:29035"/>
        <label>1</label>
    </ligand>
</feature>
<evidence type="ECO:0000256" key="1">
    <source>
        <dbReference type="ARBA" id="ARBA00022801"/>
    </source>
</evidence>
<keyword evidence="5" id="KW-1185">Reference proteome</keyword>
<organism evidence="4 5">
    <name type="scientific">Mesosutterella multiformis</name>
    <dbReference type="NCBI Taxonomy" id="2259133"/>
    <lineage>
        <taxon>Bacteria</taxon>
        <taxon>Pseudomonadati</taxon>
        <taxon>Pseudomonadota</taxon>
        <taxon>Betaproteobacteria</taxon>
        <taxon>Burkholderiales</taxon>
        <taxon>Sutterellaceae</taxon>
        <taxon>Mesosutterella</taxon>
    </lineage>
</organism>
<dbReference type="Pfam" id="PF07687">
    <property type="entry name" value="M20_dimer"/>
    <property type="match status" value="1"/>
</dbReference>
<keyword evidence="1 4" id="KW-0378">Hydrolase</keyword>
<dbReference type="InterPro" id="IPR036264">
    <property type="entry name" value="Bact_exopeptidase_dim_dom"/>
</dbReference>
<evidence type="ECO:0000259" key="3">
    <source>
        <dbReference type="Pfam" id="PF07687"/>
    </source>
</evidence>
<dbReference type="EMBL" id="BGZJ01000001">
    <property type="protein sequence ID" value="GBO92696.1"/>
    <property type="molecule type" value="Genomic_DNA"/>
</dbReference>
<dbReference type="GO" id="GO:0016805">
    <property type="term" value="F:dipeptidase activity"/>
    <property type="evidence" value="ECO:0007669"/>
    <property type="project" value="TreeGrafter"/>
</dbReference>
<dbReference type="OrthoDB" id="9777385at2"/>
<dbReference type="InterPro" id="IPR002933">
    <property type="entry name" value="Peptidase_M20"/>
</dbReference>
<keyword evidence="2" id="KW-0464">Manganese</keyword>
<dbReference type="Proteomes" id="UP000266091">
    <property type="component" value="Unassembled WGS sequence"/>
</dbReference>
<dbReference type="PIRSF" id="PIRSF005962">
    <property type="entry name" value="Pept_M20D_amidohydro"/>
    <property type="match status" value="1"/>
</dbReference>